<dbReference type="GO" id="GO:0051082">
    <property type="term" value="F:unfolded protein binding"/>
    <property type="evidence" value="ECO:0007669"/>
    <property type="project" value="InterPro"/>
</dbReference>
<dbReference type="CDD" id="cd23164">
    <property type="entry name" value="Prefoldin_1"/>
    <property type="match status" value="1"/>
</dbReference>
<evidence type="ECO:0000256" key="2">
    <source>
        <dbReference type="ARBA" id="ARBA00023186"/>
    </source>
</evidence>
<evidence type="ECO:0000313" key="3">
    <source>
        <dbReference type="EMBL" id="PKY05200.1"/>
    </source>
</evidence>
<dbReference type="Proteomes" id="UP000234254">
    <property type="component" value="Unassembled WGS sequence"/>
</dbReference>
<organism evidence="3 4">
    <name type="scientific">Aspergillus campestris (strain IBT 28561)</name>
    <dbReference type="NCBI Taxonomy" id="1392248"/>
    <lineage>
        <taxon>Eukaryota</taxon>
        <taxon>Fungi</taxon>
        <taxon>Dikarya</taxon>
        <taxon>Ascomycota</taxon>
        <taxon>Pezizomycotina</taxon>
        <taxon>Eurotiomycetes</taxon>
        <taxon>Eurotiomycetidae</taxon>
        <taxon>Eurotiales</taxon>
        <taxon>Aspergillaceae</taxon>
        <taxon>Aspergillus</taxon>
        <taxon>Aspergillus subgen. Circumdati</taxon>
    </lineage>
</organism>
<dbReference type="EMBL" id="MSFM01000005">
    <property type="protein sequence ID" value="PKY05200.1"/>
    <property type="molecule type" value="Genomic_DNA"/>
</dbReference>
<accession>A0A2I1D5Q7</accession>
<reference evidence="3" key="1">
    <citation type="submission" date="2016-12" db="EMBL/GenBank/DDBJ databases">
        <title>The genomes of Aspergillus section Nigri reveals drivers in fungal speciation.</title>
        <authorList>
            <consortium name="DOE Joint Genome Institute"/>
            <person name="Vesth T.C."/>
            <person name="Nybo J."/>
            <person name="Theobald S."/>
            <person name="Brandl J."/>
            <person name="Frisvad J.C."/>
            <person name="Nielsen K.F."/>
            <person name="Lyhne E.K."/>
            <person name="Kogle M.E."/>
            <person name="Kuo A."/>
            <person name="Riley R."/>
            <person name="Clum A."/>
            <person name="Nolan M."/>
            <person name="Lipzen A."/>
            <person name="Salamov A."/>
            <person name="Henrissat B."/>
            <person name="Wiebenga A."/>
            <person name="De vries R.P."/>
            <person name="Grigoriev I.V."/>
            <person name="Mortensen U.H."/>
            <person name="Andersen M.R."/>
            <person name="Baker S.E."/>
        </authorList>
    </citation>
    <scope>NUCLEOTIDE SEQUENCE</scope>
    <source>
        <strain evidence="3">IBT 28561</strain>
    </source>
</reference>
<dbReference type="PANTHER" id="PTHR20903">
    <property type="entry name" value="PREFOLDIN SUBUNIT 1-RELATED"/>
    <property type="match status" value="1"/>
</dbReference>
<dbReference type="PANTHER" id="PTHR20903:SF0">
    <property type="entry name" value="PREFOLDIN SUBUNIT 1"/>
    <property type="match status" value="1"/>
</dbReference>
<evidence type="ECO:0000313" key="4">
    <source>
        <dbReference type="Proteomes" id="UP000234254"/>
    </source>
</evidence>
<dbReference type="VEuPathDB" id="FungiDB:P168DRAFT_304244"/>
<dbReference type="InterPro" id="IPR009053">
    <property type="entry name" value="Prefoldin"/>
</dbReference>
<dbReference type="GO" id="GO:0044183">
    <property type="term" value="F:protein folding chaperone"/>
    <property type="evidence" value="ECO:0007669"/>
    <property type="project" value="TreeGrafter"/>
</dbReference>
<dbReference type="RefSeq" id="XP_024693794.1">
    <property type="nucleotide sequence ID" value="XM_024838830.1"/>
</dbReference>
<comment type="caution">
    <text evidence="3">The sequence shown here is derived from an EMBL/GenBank/DDBJ whole genome shotgun (WGS) entry which is preliminary data.</text>
</comment>
<dbReference type="AlphaFoldDB" id="A0A2I1D5Q7"/>
<keyword evidence="4" id="KW-1185">Reference proteome</keyword>
<protein>
    <submittedName>
        <fullName evidence="3">Prefoldin subunit 1</fullName>
    </submittedName>
</protein>
<name>A0A2I1D5Q7_ASPC2</name>
<proteinExistence type="inferred from homology"/>
<dbReference type="GO" id="GO:0016272">
    <property type="term" value="C:prefoldin complex"/>
    <property type="evidence" value="ECO:0007669"/>
    <property type="project" value="InterPro"/>
</dbReference>
<dbReference type="InterPro" id="IPR002777">
    <property type="entry name" value="PFD_beta-like"/>
</dbReference>
<keyword evidence="2" id="KW-0143">Chaperone</keyword>
<dbReference type="GeneID" id="36546354"/>
<gene>
    <name evidence="3" type="ORF">P168DRAFT_304244</name>
</gene>
<evidence type="ECO:0000256" key="1">
    <source>
        <dbReference type="ARBA" id="ARBA00008045"/>
    </source>
</evidence>
<sequence length="121" mass="13594">MSIPNEAIQKLYQEIEAQLINSQQQIGICKAQISTKQRDIRLMELTSKEMGSLPKDTSVYEGVGKMFVNVPMDTVDKRMSSETSQLKSDISGLEKKLYSLEMTHKNSKDNIGKILNPANKS</sequence>
<dbReference type="Gene3D" id="1.10.287.370">
    <property type="match status" value="1"/>
</dbReference>
<dbReference type="SUPFAM" id="SSF46579">
    <property type="entry name" value="Prefoldin"/>
    <property type="match status" value="1"/>
</dbReference>
<dbReference type="GO" id="GO:0005737">
    <property type="term" value="C:cytoplasm"/>
    <property type="evidence" value="ECO:0007669"/>
    <property type="project" value="TreeGrafter"/>
</dbReference>
<comment type="similarity">
    <text evidence="1">Belongs to the prefoldin subunit beta family.</text>
</comment>
<dbReference type="OrthoDB" id="2015447at2759"/>
<dbReference type="Pfam" id="PF01920">
    <property type="entry name" value="Prefoldin_2"/>
    <property type="match status" value="1"/>
</dbReference>